<gene>
    <name evidence="3" type="ORF">ACTOB_000959</name>
</gene>
<dbReference type="SUPFAM" id="SSF51735">
    <property type="entry name" value="NAD(P)-binding Rossmann-fold domains"/>
    <property type="match status" value="1"/>
</dbReference>
<dbReference type="InterPro" id="IPR002347">
    <property type="entry name" value="SDR_fam"/>
</dbReference>
<proteinExistence type="inferred from homology"/>
<dbReference type="PANTHER" id="PTHR42760">
    <property type="entry name" value="SHORT-CHAIN DEHYDROGENASES/REDUCTASES FAMILY MEMBER"/>
    <property type="match status" value="1"/>
</dbReference>
<protein>
    <submittedName>
        <fullName evidence="3">SDR family oxidoreductase</fullName>
        <ecNumber evidence="3">1.-.-.-</ecNumber>
    </submittedName>
</protein>
<dbReference type="PRINTS" id="PR00081">
    <property type="entry name" value="GDHRDH"/>
</dbReference>
<evidence type="ECO:0000256" key="2">
    <source>
        <dbReference type="ARBA" id="ARBA00023002"/>
    </source>
</evidence>
<dbReference type="PROSITE" id="PS00061">
    <property type="entry name" value="ADH_SHORT"/>
    <property type="match status" value="1"/>
</dbReference>
<dbReference type="RefSeq" id="WP_284918837.1">
    <property type="nucleotide sequence ID" value="NZ_CP126980.1"/>
</dbReference>
<reference evidence="3 4" key="1">
    <citation type="submission" date="2023-06" db="EMBL/GenBank/DDBJ databases">
        <authorList>
            <person name="Yushchuk O."/>
            <person name="Binda E."/>
            <person name="Ruckert-Reed C."/>
            <person name="Fedorenko V."/>
            <person name="Kalinowski J."/>
            <person name="Marinelli F."/>
        </authorList>
    </citation>
    <scope>NUCLEOTIDE SEQUENCE [LARGE SCALE GENOMIC DNA]</scope>
    <source>
        <strain evidence="3 4">NRRL 3884</strain>
    </source>
</reference>
<dbReference type="EMBL" id="CP126980">
    <property type="protein sequence ID" value="WIM97438.1"/>
    <property type="molecule type" value="Genomic_DNA"/>
</dbReference>
<organism evidence="3 4">
    <name type="scientific">Actinoplanes oblitus</name>
    <dbReference type="NCBI Taxonomy" id="3040509"/>
    <lineage>
        <taxon>Bacteria</taxon>
        <taxon>Bacillati</taxon>
        <taxon>Actinomycetota</taxon>
        <taxon>Actinomycetes</taxon>
        <taxon>Micromonosporales</taxon>
        <taxon>Micromonosporaceae</taxon>
        <taxon>Actinoplanes</taxon>
    </lineage>
</organism>
<evidence type="ECO:0000256" key="1">
    <source>
        <dbReference type="ARBA" id="ARBA00006484"/>
    </source>
</evidence>
<dbReference type="InterPro" id="IPR020904">
    <property type="entry name" value="Sc_DH/Rdtase_CS"/>
</dbReference>
<dbReference type="PRINTS" id="PR00080">
    <property type="entry name" value="SDRFAMILY"/>
</dbReference>
<dbReference type="EC" id="1.-.-.-" evidence="3"/>
<accession>A0ABY8WLL9</accession>
<sequence>MTAVSSFVVTGGGGGIGRAVADRLLGDRDLVVVLDRDPAALGWIDGHPSGSRIIPVLGDATDQAVAERAARTAASAAPLRGWVNNAAVFPVAWLHETPAVEVSRLIRRNLDLTLTGCAAALGTFLSAGTGGAIVNISSHQAQRAVRGALPYATAKAAIEGLTRALAVDYGQFGVRVNALALGSIATERSAAYLGNLPEADRLAFHREIGRLQPLGRMGRPDEVAEVVAFLVSEAAGFVNGAIIPLDGGRSAVGRDPEEA</sequence>
<dbReference type="Gene3D" id="3.40.50.720">
    <property type="entry name" value="NAD(P)-binding Rossmann-like Domain"/>
    <property type="match status" value="1"/>
</dbReference>
<keyword evidence="4" id="KW-1185">Reference proteome</keyword>
<dbReference type="Proteomes" id="UP001240150">
    <property type="component" value="Chromosome"/>
</dbReference>
<evidence type="ECO:0000313" key="3">
    <source>
        <dbReference type="EMBL" id="WIM97438.1"/>
    </source>
</evidence>
<dbReference type="InterPro" id="IPR036291">
    <property type="entry name" value="NAD(P)-bd_dom_sf"/>
</dbReference>
<dbReference type="PANTHER" id="PTHR42760:SF133">
    <property type="entry name" value="3-OXOACYL-[ACYL-CARRIER-PROTEIN] REDUCTASE"/>
    <property type="match status" value="1"/>
</dbReference>
<name>A0ABY8WLL9_9ACTN</name>
<dbReference type="Pfam" id="PF13561">
    <property type="entry name" value="adh_short_C2"/>
    <property type="match status" value="1"/>
</dbReference>
<dbReference type="GO" id="GO:0016491">
    <property type="term" value="F:oxidoreductase activity"/>
    <property type="evidence" value="ECO:0007669"/>
    <property type="project" value="UniProtKB-KW"/>
</dbReference>
<evidence type="ECO:0000313" key="4">
    <source>
        <dbReference type="Proteomes" id="UP001240150"/>
    </source>
</evidence>
<keyword evidence="2 3" id="KW-0560">Oxidoreductase</keyword>
<dbReference type="CDD" id="cd05233">
    <property type="entry name" value="SDR_c"/>
    <property type="match status" value="1"/>
</dbReference>
<comment type="similarity">
    <text evidence="1">Belongs to the short-chain dehydrogenases/reductases (SDR) family.</text>
</comment>